<evidence type="ECO:0000313" key="3">
    <source>
        <dbReference type="Proteomes" id="UP001501570"/>
    </source>
</evidence>
<feature type="compositionally biased region" description="Pro residues" evidence="1">
    <location>
        <begin position="101"/>
        <end position="121"/>
    </location>
</feature>
<protein>
    <recommendedName>
        <fullName evidence="4">Acetone carboxylase</fullName>
    </recommendedName>
</protein>
<comment type="caution">
    <text evidence="2">The sequence shown here is derived from an EMBL/GenBank/DDBJ whole genome shotgun (WGS) entry which is preliminary data.</text>
</comment>
<reference evidence="3" key="1">
    <citation type="journal article" date="2019" name="Int. J. Syst. Evol. Microbiol.">
        <title>The Global Catalogue of Microorganisms (GCM) 10K type strain sequencing project: providing services to taxonomists for standard genome sequencing and annotation.</title>
        <authorList>
            <consortium name="The Broad Institute Genomics Platform"/>
            <consortium name="The Broad Institute Genome Sequencing Center for Infectious Disease"/>
            <person name="Wu L."/>
            <person name="Ma J."/>
        </authorList>
    </citation>
    <scope>NUCLEOTIDE SEQUENCE [LARGE SCALE GENOMIC DNA]</scope>
    <source>
        <strain evidence="3">JCM 18304</strain>
    </source>
</reference>
<evidence type="ECO:0008006" key="4">
    <source>
        <dbReference type="Google" id="ProtNLM"/>
    </source>
</evidence>
<organism evidence="2 3">
    <name type="scientific">Rugosimonospora acidiphila</name>
    <dbReference type="NCBI Taxonomy" id="556531"/>
    <lineage>
        <taxon>Bacteria</taxon>
        <taxon>Bacillati</taxon>
        <taxon>Actinomycetota</taxon>
        <taxon>Actinomycetes</taxon>
        <taxon>Micromonosporales</taxon>
        <taxon>Micromonosporaceae</taxon>
        <taxon>Rugosimonospora</taxon>
    </lineage>
</organism>
<keyword evidence="3" id="KW-1185">Reference proteome</keyword>
<proteinExistence type="predicted"/>
<evidence type="ECO:0000313" key="2">
    <source>
        <dbReference type="EMBL" id="GAA5191663.1"/>
    </source>
</evidence>
<dbReference type="EMBL" id="BAABJQ010000016">
    <property type="protein sequence ID" value="GAA5191663.1"/>
    <property type="molecule type" value="Genomic_DNA"/>
</dbReference>
<evidence type="ECO:0000256" key="1">
    <source>
        <dbReference type="SAM" id="MobiDB-lite"/>
    </source>
</evidence>
<sequence length="136" mass="14339">MFGGTIHPSPGGFPRGRPALNHYGVSDILLCSAKGCRASAEWALRWNNPKLHPPERRKTWLACAQHRDSLGDFLSARGFLREVTPVDPDAPPGDQPTEPANQPPQPADQPTAGQPPRPIGQPPASADPEAGSGAAG</sequence>
<name>A0ABP9S707_9ACTN</name>
<gene>
    <name evidence="2" type="ORF">GCM10023322_49550</name>
</gene>
<accession>A0ABP9S707</accession>
<feature type="region of interest" description="Disordered" evidence="1">
    <location>
        <begin position="81"/>
        <end position="136"/>
    </location>
</feature>
<dbReference type="Proteomes" id="UP001501570">
    <property type="component" value="Unassembled WGS sequence"/>
</dbReference>